<dbReference type="Pfam" id="PF22252">
    <property type="entry name" value="PNGase_F-II_N"/>
    <property type="match status" value="1"/>
</dbReference>
<dbReference type="RefSeq" id="WP_071504113.1">
    <property type="nucleotide sequence ID" value="NZ_MORL01000007.1"/>
</dbReference>
<name>A0A1S2VI60_9BACT</name>
<sequence length="263" mass="28915">MKKLLIAATLLIAGLTTQAQNSGRISYEAMVKVDLSKMRININGQDMKPGDPGFPAEIPDTRTFEIKTSYNGSNAKEEREGAGGATMIRRTFDGPGGGEGAPGQTMRIEPPFSEKNYLDLAGQKLITVLTVGKEADAKVYKSETPFKKPAGWQVTDQTKKIAGYVCQKATVPYKNENYTVWYTTELPMTYSPVRDLMPEKGVVLAVEGSKEAYKAIKVDLKASVSEQDVLPSASAKAVSPEEMKELREKAMADFRARMFERNN</sequence>
<proteinExistence type="predicted"/>
<evidence type="ECO:0008006" key="4">
    <source>
        <dbReference type="Google" id="ProtNLM"/>
    </source>
</evidence>
<feature type="signal peptide" evidence="1">
    <location>
        <begin position="1"/>
        <end position="19"/>
    </location>
</feature>
<feature type="chain" id="PRO_5010380122" description="GLPGLI family protein" evidence="1">
    <location>
        <begin position="20"/>
        <end position="263"/>
    </location>
</feature>
<evidence type="ECO:0000256" key="1">
    <source>
        <dbReference type="SAM" id="SignalP"/>
    </source>
</evidence>
<keyword evidence="3" id="KW-1185">Reference proteome</keyword>
<dbReference type="Proteomes" id="UP000181790">
    <property type="component" value="Unassembled WGS sequence"/>
</dbReference>
<dbReference type="AlphaFoldDB" id="A0A1S2VI60"/>
<evidence type="ECO:0000313" key="3">
    <source>
        <dbReference type="Proteomes" id="UP000181790"/>
    </source>
</evidence>
<protein>
    <recommendedName>
        <fullName evidence="4">GLPGLI family protein</fullName>
    </recommendedName>
</protein>
<dbReference type="InterPro" id="IPR005901">
    <property type="entry name" value="GLPGLI"/>
</dbReference>
<evidence type="ECO:0000313" key="2">
    <source>
        <dbReference type="EMBL" id="OIN58441.1"/>
    </source>
</evidence>
<comment type="caution">
    <text evidence="2">The sequence shown here is derived from an EMBL/GenBank/DDBJ whole genome shotgun (WGS) entry which is preliminary data.</text>
</comment>
<gene>
    <name evidence="2" type="ORF">BLX24_15750</name>
</gene>
<dbReference type="NCBIfam" id="TIGR01200">
    <property type="entry name" value="GLPGLI"/>
    <property type="match status" value="1"/>
</dbReference>
<organism evidence="2 3">
    <name type="scientific">Arsenicibacter rosenii</name>
    <dbReference type="NCBI Taxonomy" id="1750698"/>
    <lineage>
        <taxon>Bacteria</taxon>
        <taxon>Pseudomonadati</taxon>
        <taxon>Bacteroidota</taxon>
        <taxon>Cytophagia</taxon>
        <taxon>Cytophagales</taxon>
        <taxon>Spirosomataceae</taxon>
        <taxon>Arsenicibacter</taxon>
    </lineage>
</organism>
<accession>A0A1S2VI60</accession>
<keyword evidence="1" id="KW-0732">Signal</keyword>
<dbReference type="EMBL" id="MORL01000007">
    <property type="protein sequence ID" value="OIN58441.1"/>
    <property type="molecule type" value="Genomic_DNA"/>
</dbReference>
<dbReference type="OrthoDB" id="1440774at2"/>
<reference evidence="2 3" key="1">
    <citation type="submission" date="2016-10" db="EMBL/GenBank/DDBJ databases">
        <title>Arsenicibacter rosenii gen. nov., sp. nov., an efficient arsenic-methylating bacterium isolated from an arsenic-contaminated paddy soil.</title>
        <authorList>
            <person name="Huang K."/>
        </authorList>
    </citation>
    <scope>NUCLEOTIDE SEQUENCE [LARGE SCALE GENOMIC DNA]</scope>
    <source>
        <strain evidence="2 3">SM-1</strain>
    </source>
</reference>